<feature type="transmembrane region" description="Helical" evidence="1">
    <location>
        <begin position="254"/>
        <end position="275"/>
    </location>
</feature>
<reference evidence="3 4" key="1">
    <citation type="submission" date="2024-01" db="EMBL/GenBank/DDBJ databases">
        <title>Mesobacterium rodlantinim sp. nov., isolated from shallow sea hydrothermal systems off Kueishantao Island.</title>
        <authorList>
            <person name="Su Z."/>
            <person name="Tang K."/>
        </authorList>
    </citation>
    <scope>NUCLEOTIDE SEQUENCE [LARGE SCALE GENOMIC DNA]</scope>
    <source>
        <strain evidence="3 4">TK19101</strain>
    </source>
</reference>
<feature type="transmembrane region" description="Helical" evidence="1">
    <location>
        <begin position="111"/>
        <end position="140"/>
    </location>
</feature>
<keyword evidence="1" id="KW-0812">Transmembrane</keyword>
<feature type="domain" description="EamA" evidence="2">
    <location>
        <begin position="160"/>
        <end position="298"/>
    </location>
</feature>
<keyword evidence="4" id="KW-1185">Reference proteome</keyword>
<feature type="transmembrane region" description="Helical" evidence="1">
    <location>
        <begin position="191"/>
        <end position="214"/>
    </location>
</feature>
<feature type="transmembrane region" description="Helical" evidence="1">
    <location>
        <begin position="284"/>
        <end position="300"/>
    </location>
</feature>
<dbReference type="Pfam" id="PF00892">
    <property type="entry name" value="EamA"/>
    <property type="match status" value="1"/>
</dbReference>
<comment type="caution">
    <text evidence="3">The sequence shown here is derived from an EMBL/GenBank/DDBJ whole genome shotgun (WGS) entry which is preliminary data.</text>
</comment>
<feature type="transmembrane region" description="Helical" evidence="1">
    <location>
        <begin position="226"/>
        <end position="248"/>
    </location>
</feature>
<keyword evidence="1" id="KW-0472">Membrane</keyword>
<gene>
    <name evidence="3" type="ORF">VK792_11385</name>
</gene>
<dbReference type="InterPro" id="IPR037185">
    <property type="entry name" value="EmrE-like"/>
</dbReference>
<protein>
    <submittedName>
        <fullName evidence="3">DMT family transporter</fullName>
    </submittedName>
</protein>
<sequence>MSLWIAVSLAAALFQTVRFMLQKVLATVRLSATGATFSRFFYSAPLVILALFFYLHFSGRPMPAIGGIFWIAGMVGGIGQILATICVVALFKQRNFAVGLTFAKTEVIQSAMFGWLILGDAVSAYGSLAIVLGVAGVILLSRKPGDVATRWWRDLSSQASLLGLSSGVLFAISAVLYRAATLSVDSPDAPLRAAVTLAFVTGFQLCIMTIWLFWRDRDQLGRVWAARRTGIFVGLTSIGGSFGWFWAFTLQNAAYVKVVGQIELIFGILASVLFFHETITRREIVGIAILTGSILLLVLTI</sequence>
<proteinExistence type="predicted"/>
<dbReference type="InterPro" id="IPR000620">
    <property type="entry name" value="EamA_dom"/>
</dbReference>
<evidence type="ECO:0000313" key="3">
    <source>
        <dbReference type="EMBL" id="MEC3861888.1"/>
    </source>
</evidence>
<dbReference type="RefSeq" id="WP_326297614.1">
    <property type="nucleotide sequence ID" value="NZ_JAYLLH010000014.1"/>
</dbReference>
<evidence type="ECO:0000259" key="2">
    <source>
        <dbReference type="Pfam" id="PF00892"/>
    </source>
</evidence>
<accession>A0ABU6HHF1</accession>
<evidence type="ECO:0000313" key="4">
    <source>
        <dbReference type="Proteomes" id="UP001348149"/>
    </source>
</evidence>
<feature type="transmembrane region" description="Helical" evidence="1">
    <location>
        <begin position="36"/>
        <end position="55"/>
    </location>
</feature>
<organism evidence="3 4">
    <name type="scientific">Mesobacterium hydrothermale</name>
    <dbReference type="NCBI Taxonomy" id="3111907"/>
    <lineage>
        <taxon>Bacteria</taxon>
        <taxon>Pseudomonadati</taxon>
        <taxon>Pseudomonadota</taxon>
        <taxon>Alphaproteobacteria</taxon>
        <taxon>Rhodobacterales</taxon>
        <taxon>Roseobacteraceae</taxon>
        <taxon>Mesobacterium</taxon>
    </lineage>
</organism>
<dbReference type="EMBL" id="JAYLLH010000014">
    <property type="protein sequence ID" value="MEC3861888.1"/>
    <property type="molecule type" value="Genomic_DNA"/>
</dbReference>
<keyword evidence="1" id="KW-1133">Transmembrane helix</keyword>
<feature type="transmembrane region" description="Helical" evidence="1">
    <location>
        <begin position="67"/>
        <end position="91"/>
    </location>
</feature>
<evidence type="ECO:0000256" key="1">
    <source>
        <dbReference type="SAM" id="Phobius"/>
    </source>
</evidence>
<feature type="transmembrane region" description="Helical" evidence="1">
    <location>
        <begin position="161"/>
        <end position="179"/>
    </location>
</feature>
<dbReference type="SUPFAM" id="SSF103481">
    <property type="entry name" value="Multidrug resistance efflux transporter EmrE"/>
    <property type="match status" value="2"/>
</dbReference>
<name>A0ABU6HHF1_9RHOB</name>
<dbReference type="Proteomes" id="UP001348149">
    <property type="component" value="Unassembled WGS sequence"/>
</dbReference>